<comment type="caution">
    <text evidence="1">The sequence shown here is derived from an EMBL/GenBank/DDBJ whole genome shotgun (WGS) entry which is preliminary data.</text>
</comment>
<gene>
    <name evidence="1" type="ORF">OWV82_024360</name>
</gene>
<keyword evidence="2" id="KW-1185">Reference proteome</keyword>
<sequence length="474" mass="54886">MSSGEEPQEVDMKMFIKAVNEQFRKLNTRLDDMQSPFTSKNTRRRVLKEEEEDDSDLEESSSKRGKKIVSKRDSNLGSIKMKIPTFQGKNDPKLYLEWERKVEHVFDCHNYSEEKKVKLAAVEIIDYASIWWDQLVINRRRNGEKPIRSWEEMKLVMRKRFIPSHYYRDLHRKLQGLVQGSMSVEDYYKEMEIAMIRANIEKDREVTMARFISGLNKEIADVVDLQHYVEMDELLHKSTKVEKQLKSKEFRFGSASSSSWKSKWKDNKVTSKTNEEAKQNDSIAVSKSKIETEISSKSCEVKCFRCQGFGHIASQCPNKRVMMVLENGEIESASSSEDEMPPLADCSDIDIEEPVHGDLLIRRRTLSIQPKDDVDVEQREHIFHTRCHVKDKVCTMIIDSGSCTNVASTLLVDKLNLNSIKHPKPYKLQWLNECGEIRVTKKVSISFSIGKYEDEVLCDVAPIHAGHLLLGQPW</sequence>
<proteinExistence type="predicted"/>
<evidence type="ECO:0000313" key="2">
    <source>
        <dbReference type="Proteomes" id="UP001164539"/>
    </source>
</evidence>
<name>A0ACC1WPH2_MELAZ</name>
<organism evidence="1 2">
    <name type="scientific">Melia azedarach</name>
    <name type="common">Chinaberry tree</name>
    <dbReference type="NCBI Taxonomy" id="155640"/>
    <lineage>
        <taxon>Eukaryota</taxon>
        <taxon>Viridiplantae</taxon>
        <taxon>Streptophyta</taxon>
        <taxon>Embryophyta</taxon>
        <taxon>Tracheophyta</taxon>
        <taxon>Spermatophyta</taxon>
        <taxon>Magnoliopsida</taxon>
        <taxon>eudicotyledons</taxon>
        <taxon>Gunneridae</taxon>
        <taxon>Pentapetalae</taxon>
        <taxon>rosids</taxon>
        <taxon>malvids</taxon>
        <taxon>Sapindales</taxon>
        <taxon>Meliaceae</taxon>
        <taxon>Melia</taxon>
    </lineage>
</organism>
<evidence type="ECO:0000313" key="1">
    <source>
        <dbReference type="EMBL" id="KAJ4701065.1"/>
    </source>
</evidence>
<reference evidence="1 2" key="1">
    <citation type="journal article" date="2023" name="Science">
        <title>Complex scaffold remodeling in plant triterpene biosynthesis.</title>
        <authorList>
            <person name="De La Pena R."/>
            <person name="Hodgson H."/>
            <person name="Liu J.C."/>
            <person name="Stephenson M.J."/>
            <person name="Martin A.C."/>
            <person name="Owen C."/>
            <person name="Harkess A."/>
            <person name="Leebens-Mack J."/>
            <person name="Jimenez L.E."/>
            <person name="Osbourn A."/>
            <person name="Sattely E.S."/>
        </authorList>
    </citation>
    <scope>NUCLEOTIDE SEQUENCE [LARGE SCALE GENOMIC DNA]</scope>
    <source>
        <strain evidence="2">cv. JPN11</strain>
        <tissue evidence="1">Leaf</tissue>
    </source>
</reference>
<dbReference type="EMBL" id="CM051407">
    <property type="protein sequence ID" value="KAJ4701065.1"/>
    <property type="molecule type" value="Genomic_DNA"/>
</dbReference>
<dbReference type="Proteomes" id="UP001164539">
    <property type="component" value="Chromosome 14"/>
</dbReference>
<protein>
    <submittedName>
        <fullName evidence="1">Transposon Ty3-I Gag-Pol polyprotein</fullName>
    </submittedName>
</protein>
<accession>A0ACC1WPH2</accession>